<evidence type="ECO:0000256" key="1">
    <source>
        <dbReference type="ARBA" id="ARBA00008814"/>
    </source>
</evidence>
<feature type="chain" id="PRO_5039732702" evidence="3">
    <location>
        <begin position="21"/>
        <end position="454"/>
    </location>
</feature>
<feature type="compositionally biased region" description="Low complexity" evidence="2">
    <location>
        <begin position="404"/>
        <end position="454"/>
    </location>
</feature>
<dbReference type="PROSITE" id="PS50983">
    <property type="entry name" value="FE_B12_PBP"/>
    <property type="match status" value="1"/>
</dbReference>
<protein>
    <submittedName>
        <fullName evidence="5">Peptidoglycan-binding protein</fullName>
    </submittedName>
</protein>
<dbReference type="EMBL" id="DWXG01000061">
    <property type="protein sequence ID" value="HJB98459.1"/>
    <property type="molecule type" value="Genomic_DNA"/>
</dbReference>
<dbReference type="AlphaFoldDB" id="A0A9D2SFF2"/>
<accession>A0A9D2SFF2</accession>
<keyword evidence="3" id="KW-0732">Signal</keyword>
<reference evidence="5" key="1">
    <citation type="journal article" date="2021" name="PeerJ">
        <title>Extensive microbial diversity within the chicken gut microbiome revealed by metagenomics and culture.</title>
        <authorList>
            <person name="Gilroy R."/>
            <person name="Ravi A."/>
            <person name="Getino M."/>
            <person name="Pursley I."/>
            <person name="Horton D.L."/>
            <person name="Alikhan N.F."/>
            <person name="Baker D."/>
            <person name="Gharbi K."/>
            <person name="Hall N."/>
            <person name="Watson M."/>
            <person name="Adriaenssens E.M."/>
            <person name="Foster-Nyarko E."/>
            <person name="Jarju S."/>
            <person name="Secka A."/>
            <person name="Antonio M."/>
            <person name="Oren A."/>
            <person name="Chaudhuri R.R."/>
            <person name="La Ragione R."/>
            <person name="Hildebrand F."/>
            <person name="Pallen M.J."/>
        </authorList>
    </citation>
    <scope>NUCLEOTIDE SEQUENCE</scope>
    <source>
        <strain evidence="5">CHK185-1770</strain>
    </source>
</reference>
<feature type="signal peptide" evidence="3">
    <location>
        <begin position="1"/>
        <end position="20"/>
    </location>
</feature>
<dbReference type="InterPro" id="IPR036366">
    <property type="entry name" value="PGBDSf"/>
</dbReference>
<dbReference type="InterPro" id="IPR036365">
    <property type="entry name" value="PGBD-like_sf"/>
</dbReference>
<dbReference type="PANTHER" id="PTHR30535">
    <property type="entry name" value="VITAMIN B12-BINDING PROTEIN"/>
    <property type="match status" value="1"/>
</dbReference>
<evidence type="ECO:0000259" key="4">
    <source>
        <dbReference type="PROSITE" id="PS50983"/>
    </source>
</evidence>
<dbReference type="Proteomes" id="UP000826793">
    <property type="component" value="Unassembled WGS sequence"/>
</dbReference>
<evidence type="ECO:0000313" key="5">
    <source>
        <dbReference type="EMBL" id="HJB98459.1"/>
    </source>
</evidence>
<dbReference type="InterPro" id="IPR002491">
    <property type="entry name" value="ABC_transptr_periplasmic_BD"/>
</dbReference>
<dbReference type="Gene3D" id="1.10.101.10">
    <property type="entry name" value="PGBD-like superfamily/PGBD"/>
    <property type="match status" value="1"/>
</dbReference>
<evidence type="ECO:0000256" key="2">
    <source>
        <dbReference type="SAM" id="MobiDB-lite"/>
    </source>
</evidence>
<proteinExistence type="inferred from homology"/>
<dbReference type="Pfam" id="PF01497">
    <property type="entry name" value="Peripla_BP_2"/>
    <property type="match status" value="1"/>
</dbReference>
<dbReference type="InterPro" id="IPR050902">
    <property type="entry name" value="ABC_Transporter_SBP"/>
</dbReference>
<dbReference type="InterPro" id="IPR002477">
    <property type="entry name" value="Peptidoglycan-bd-like"/>
</dbReference>
<name>A0A9D2SFF2_9FIRM</name>
<evidence type="ECO:0000313" key="6">
    <source>
        <dbReference type="Proteomes" id="UP000826793"/>
    </source>
</evidence>
<comment type="caution">
    <text evidence="5">The sequence shown here is derived from an EMBL/GenBank/DDBJ whole genome shotgun (WGS) entry which is preliminary data.</text>
</comment>
<dbReference type="SUPFAM" id="SSF47090">
    <property type="entry name" value="PGBD-like"/>
    <property type="match status" value="1"/>
</dbReference>
<dbReference type="PANTHER" id="PTHR30535:SF34">
    <property type="entry name" value="MOLYBDATE-BINDING PROTEIN MOLA"/>
    <property type="match status" value="1"/>
</dbReference>
<gene>
    <name evidence="5" type="ORF">H9710_07760</name>
</gene>
<sequence length="454" mass="47143">MALCLSLLLVLVSAAGCSQVDDLVSGVTATGEFPVDVNGVTISARPTHAVVLSPSLADVLLALGYETQLAGASDQCTQSGLEELPKVSVEDAQGIIDLQPDLVLLDGDSSLSRAALEEAGIPVLSVEPATDRSDFERLYSQVSSAFAGDGAGYDAGIAAAQDIFITLDNINRIVPQDRITTACYLYDLESSAVTGDMFGSTILSYAGVTNVFDSLSGGVYDFETLEIANPNLIFCAPGLKEQIESDSRFADFQAVQQDKVVEMDPSLMSWQGRTVVEAAYEISAAAYPELLEESSPEVDPASEIDSQVSSALEEEEQLAQYGTLEEGNTGDQVLAMQERLAELGYLTAEYDGHYGATTADCVSRFQSANGLEATGIADPATQLALFKEGALREDGTPLPEETGESSSSTAGESSSSSSGEDAGASESSSQPESSSSSSSEGSSSSSGSESSASA</sequence>
<organism evidence="5 6">
    <name type="scientific">Candidatus Acutalibacter pullicola</name>
    <dbReference type="NCBI Taxonomy" id="2838417"/>
    <lineage>
        <taxon>Bacteria</taxon>
        <taxon>Bacillati</taxon>
        <taxon>Bacillota</taxon>
        <taxon>Clostridia</taxon>
        <taxon>Eubacteriales</taxon>
        <taxon>Acutalibacteraceae</taxon>
        <taxon>Acutalibacter</taxon>
    </lineage>
</organism>
<dbReference type="SUPFAM" id="SSF53807">
    <property type="entry name" value="Helical backbone' metal receptor"/>
    <property type="match status" value="1"/>
</dbReference>
<evidence type="ECO:0000256" key="3">
    <source>
        <dbReference type="SAM" id="SignalP"/>
    </source>
</evidence>
<comment type="similarity">
    <text evidence="1">Belongs to the bacterial solute-binding protein 8 family.</text>
</comment>
<dbReference type="Gene3D" id="3.40.50.1980">
    <property type="entry name" value="Nitrogenase molybdenum iron protein domain"/>
    <property type="match status" value="2"/>
</dbReference>
<feature type="domain" description="Fe/B12 periplasmic-binding" evidence="4">
    <location>
        <begin position="48"/>
        <end position="290"/>
    </location>
</feature>
<reference evidence="5" key="2">
    <citation type="submission" date="2021-04" db="EMBL/GenBank/DDBJ databases">
        <authorList>
            <person name="Gilroy R."/>
        </authorList>
    </citation>
    <scope>NUCLEOTIDE SEQUENCE</scope>
    <source>
        <strain evidence="5">CHK185-1770</strain>
    </source>
</reference>
<feature type="region of interest" description="Disordered" evidence="2">
    <location>
        <begin position="391"/>
        <end position="454"/>
    </location>
</feature>
<dbReference type="Pfam" id="PF01471">
    <property type="entry name" value="PG_binding_1"/>
    <property type="match status" value="1"/>
</dbReference>